<dbReference type="PATRIC" id="fig|1230338.3.peg.142"/>
<dbReference type="AlphaFoldDB" id="L2F768"/>
<reference evidence="4 5" key="1">
    <citation type="journal article" date="2013" name="Genome Announc.">
        <title>Genome Sequence of Moraxella macacae 0408225, a Novel Bacterial Species Isolated from a Cynomolgus Macaque with Epistaxis.</title>
        <authorList>
            <person name="Ladner J.T."/>
            <person name="Whitehouse C.A."/>
            <person name="Koroleva G.I."/>
            <person name="Palacios G.F."/>
        </authorList>
    </citation>
    <scope>NUCLEOTIDE SEQUENCE [LARGE SCALE GENOMIC DNA]</scope>
    <source>
        <strain evidence="4 5">0408225</strain>
    </source>
</reference>
<proteinExistence type="predicted"/>
<evidence type="ECO:0000259" key="3">
    <source>
        <dbReference type="Pfam" id="PF13505"/>
    </source>
</evidence>
<evidence type="ECO:0000313" key="5">
    <source>
        <dbReference type="Proteomes" id="UP000023795"/>
    </source>
</evidence>
<dbReference type="Gene3D" id="2.40.160.20">
    <property type="match status" value="1"/>
</dbReference>
<keyword evidence="1 2" id="KW-0732">Signal</keyword>
<dbReference type="InterPro" id="IPR011250">
    <property type="entry name" value="OMP/PagP_B-barrel"/>
</dbReference>
<keyword evidence="4" id="KW-0472">Membrane</keyword>
<dbReference type="Proteomes" id="UP000023795">
    <property type="component" value="Unassembled WGS sequence"/>
</dbReference>
<name>L2F768_9GAMM</name>
<comment type="caution">
    <text evidence="4">The sequence shown here is derived from an EMBL/GenBank/DDBJ whole genome shotgun (WGS) entry which is preliminary data.</text>
</comment>
<feature type="signal peptide" evidence="2">
    <location>
        <begin position="1"/>
        <end position="23"/>
    </location>
</feature>
<feature type="chain" id="PRO_5003958275" evidence="2">
    <location>
        <begin position="24"/>
        <end position="178"/>
    </location>
</feature>
<accession>L2F768</accession>
<evidence type="ECO:0000256" key="1">
    <source>
        <dbReference type="ARBA" id="ARBA00022729"/>
    </source>
</evidence>
<organism evidence="4 5">
    <name type="scientific">Moraxella macacae 0408225</name>
    <dbReference type="NCBI Taxonomy" id="1230338"/>
    <lineage>
        <taxon>Bacteria</taxon>
        <taxon>Pseudomonadati</taxon>
        <taxon>Pseudomonadota</taxon>
        <taxon>Gammaproteobacteria</taxon>
        <taxon>Moraxellales</taxon>
        <taxon>Moraxellaceae</taxon>
        <taxon>Moraxella</taxon>
    </lineage>
</organism>
<protein>
    <submittedName>
        <fullName evidence="4">OmpA-like transmembrane region</fullName>
    </submittedName>
</protein>
<keyword evidence="4" id="KW-0812">Transmembrane</keyword>
<dbReference type="InterPro" id="IPR027385">
    <property type="entry name" value="Beta-barrel_OMP"/>
</dbReference>
<dbReference type="SUPFAM" id="SSF56925">
    <property type="entry name" value="OMPA-like"/>
    <property type="match status" value="1"/>
</dbReference>
<sequence>MKTLQKTLLALSATAFLATGANAIDFGAGQPYVGVKAGQANTSVKGAKKPTVYGVYGGYQFDPNVGVEAEYMGGDADYTTTVNNASVKGKVDTKTYGVYGTYKYNFGEAPVYAKGKVGIAKTKVEATATGAKVKKDGAKLGYGVGVGFQATPAIAVEAEYAKPGSGATLLTVGANFKF</sequence>
<dbReference type="eggNOG" id="COG3637">
    <property type="taxonomic scope" value="Bacteria"/>
</dbReference>
<feature type="domain" description="Outer membrane protein beta-barrel" evidence="3">
    <location>
        <begin position="13"/>
        <end position="162"/>
    </location>
</feature>
<evidence type="ECO:0000313" key="4">
    <source>
        <dbReference type="EMBL" id="ELA08882.1"/>
    </source>
</evidence>
<dbReference type="EMBL" id="ANIN01000001">
    <property type="protein sequence ID" value="ELA08882.1"/>
    <property type="molecule type" value="Genomic_DNA"/>
</dbReference>
<dbReference type="STRING" id="1230338.MOMA_00680"/>
<dbReference type="RefSeq" id="WP_009501258.1">
    <property type="nucleotide sequence ID" value="NZ_ANIN01000001.1"/>
</dbReference>
<gene>
    <name evidence="4" type="ORF">MOMA_00680</name>
</gene>
<dbReference type="Pfam" id="PF13505">
    <property type="entry name" value="OMP_b-brl"/>
    <property type="match status" value="1"/>
</dbReference>
<dbReference type="OrthoDB" id="6265027at2"/>
<evidence type="ECO:0000256" key="2">
    <source>
        <dbReference type="SAM" id="SignalP"/>
    </source>
</evidence>
<keyword evidence="5" id="KW-1185">Reference proteome</keyword>